<dbReference type="Proteomes" id="UP000439022">
    <property type="component" value="Unassembled WGS sequence"/>
</dbReference>
<dbReference type="Pfam" id="PF19109">
    <property type="entry name" value="DUF5796"/>
    <property type="match status" value="1"/>
</dbReference>
<comment type="caution">
    <text evidence="1">The sequence shown here is derived from an EMBL/GenBank/DDBJ whole genome shotgun (WGS) entry which is preliminary data.</text>
</comment>
<evidence type="ECO:0000313" key="1">
    <source>
        <dbReference type="EMBL" id="MRX23010.1"/>
    </source>
</evidence>
<sequence length="142" mass="15869">MSARNDIAPSTLGIELHDYGVEVEYIDNRTTVYRGVPEAITDTLSTPPSKEVHVLVTDPTETEGVMMYVNDLKTHDDVLESSGVGRVILAEGEEEELFPGVVVRRIPGHRFEIDADPEVARGRVFVFVEDDWSEDAYEFVAE</sequence>
<accession>A0A6A8GMN9</accession>
<name>A0A6A8GMN9_9EURY</name>
<organism evidence="1 2">
    <name type="scientific">Haloferax litoreum</name>
    <dbReference type="NCBI Taxonomy" id="2666140"/>
    <lineage>
        <taxon>Archaea</taxon>
        <taxon>Methanobacteriati</taxon>
        <taxon>Methanobacteriota</taxon>
        <taxon>Stenosarchaea group</taxon>
        <taxon>Halobacteria</taxon>
        <taxon>Halobacteriales</taxon>
        <taxon>Haloferacaceae</taxon>
        <taxon>Haloferax</taxon>
    </lineage>
</organism>
<protein>
    <submittedName>
        <fullName evidence="1">Uncharacterized protein</fullName>
    </submittedName>
</protein>
<keyword evidence="2" id="KW-1185">Reference proteome</keyword>
<reference evidence="1 2" key="1">
    <citation type="submission" date="2019-11" db="EMBL/GenBank/DDBJ databases">
        <title>Whole genome sequence of Haloferax sp. MBLA0076.</title>
        <authorList>
            <person name="Seo M.-J."/>
            <person name="Cho E.-S."/>
        </authorList>
    </citation>
    <scope>NUCLEOTIDE SEQUENCE [LARGE SCALE GENOMIC DNA]</scope>
    <source>
        <strain evidence="1 2">MBLA0076</strain>
    </source>
</reference>
<proteinExistence type="predicted"/>
<dbReference type="InterPro" id="IPR043814">
    <property type="entry name" value="DUF5796"/>
</dbReference>
<dbReference type="RefSeq" id="WP_151163445.1">
    <property type="nucleotide sequence ID" value="NZ_WKJO01000001.1"/>
</dbReference>
<gene>
    <name evidence="1" type="ORF">GJR96_13735</name>
</gene>
<dbReference type="EMBL" id="WKJO01000001">
    <property type="protein sequence ID" value="MRX23010.1"/>
    <property type="molecule type" value="Genomic_DNA"/>
</dbReference>
<dbReference type="AlphaFoldDB" id="A0A6A8GMN9"/>
<evidence type="ECO:0000313" key="2">
    <source>
        <dbReference type="Proteomes" id="UP000439022"/>
    </source>
</evidence>